<dbReference type="InterPro" id="IPR006750">
    <property type="entry name" value="YdcZ"/>
</dbReference>
<feature type="transmembrane region" description="Helical" evidence="1">
    <location>
        <begin position="94"/>
        <end position="115"/>
    </location>
</feature>
<feature type="transmembrane region" description="Helical" evidence="1">
    <location>
        <begin position="31"/>
        <end position="52"/>
    </location>
</feature>
<dbReference type="Proteomes" id="UP001595715">
    <property type="component" value="Unassembled WGS sequence"/>
</dbReference>
<comment type="caution">
    <text evidence="2">The sequence shown here is derived from an EMBL/GenBank/DDBJ whole genome shotgun (WGS) entry which is preliminary data.</text>
</comment>
<feature type="transmembrane region" description="Helical" evidence="1">
    <location>
        <begin position="64"/>
        <end position="82"/>
    </location>
</feature>
<keyword evidence="1" id="KW-0472">Membrane</keyword>
<gene>
    <name evidence="2" type="ORF">ACFOZ8_07660</name>
</gene>
<evidence type="ECO:0000313" key="3">
    <source>
        <dbReference type="Proteomes" id="UP001595715"/>
    </source>
</evidence>
<dbReference type="Pfam" id="PF04657">
    <property type="entry name" value="DMT_YdcZ"/>
    <property type="match status" value="1"/>
</dbReference>
<protein>
    <submittedName>
        <fullName evidence="2">DMT family transporter</fullName>
    </submittedName>
</protein>
<dbReference type="PANTHER" id="PTHR34821:SF3">
    <property type="entry name" value="MEMBRANE PROTEIN"/>
    <property type="match status" value="1"/>
</dbReference>
<evidence type="ECO:0000313" key="2">
    <source>
        <dbReference type="EMBL" id="MFC4099528.1"/>
    </source>
</evidence>
<keyword evidence="1" id="KW-0812">Transmembrane</keyword>
<keyword evidence="3" id="KW-1185">Reference proteome</keyword>
<name>A0ABV8JZL8_9BACL</name>
<accession>A0ABV8JZL8</accession>
<dbReference type="RefSeq" id="WP_377718224.1">
    <property type="nucleotide sequence ID" value="NZ_JBHSAM010000020.1"/>
</dbReference>
<feature type="transmembrane region" description="Helical" evidence="1">
    <location>
        <begin position="6"/>
        <end position="24"/>
    </location>
</feature>
<keyword evidence="1" id="KW-1133">Transmembrane helix</keyword>
<sequence length="142" mass="14964">MTGILYSIVAGLIVAMQGVVNTRLSEKAGFWLTNAFVHGSGFAVSLLILAIMRDGSAGGLMQASKAYWLGGVMGVGIVFAVMKGMGTLGPSYSVALLMIAQLIFALLIDSFGWFGTRAVPFTWNKAAGIAIMIAGILVMKWK</sequence>
<dbReference type="PANTHER" id="PTHR34821">
    <property type="entry name" value="INNER MEMBRANE PROTEIN YDCZ"/>
    <property type="match status" value="1"/>
</dbReference>
<dbReference type="EMBL" id="JBHSAM010000020">
    <property type="protein sequence ID" value="MFC4099528.1"/>
    <property type="molecule type" value="Genomic_DNA"/>
</dbReference>
<proteinExistence type="predicted"/>
<feature type="transmembrane region" description="Helical" evidence="1">
    <location>
        <begin position="121"/>
        <end position="139"/>
    </location>
</feature>
<evidence type="ECO:0000256" key="1">
    <source>
        <dbReference type="SAM" id="Phobius"/>
    </source>
</evidence>
<organism evidence="2 3">
    <name type="scientific">Paenibacillus xanthanilyticus</name>
    <dbReference type="NCBI Taxonomy" id="1783531"/>
    <lineage>
        <taxon>Bacteria</taxon>
        <taxon>Bacillati</taxon>
        <taxon>Bacillota</taxon>
        <taxon>Bacilli</taxon>
        <taxon>Bacillales</taxon>
        <taxon>Paenibacillaceae</taxon>
        <taxon>Paenibacillus</taxon>
    </lineage>
</organism>
<reference evidence="3" key="1">
    <citation type="journal article" date="2019" name="Int. J. Syst. Evol. Microbiol.">
        <title>The Global Catalogue of Microorganisms (GCM) 10K type strain sequencing project: providing services to taxonomists for standard genome sequencing and annotation.</title>
        <authorList>
            <consortium name="The Broad Institute Genomics Platform"/>
            <consortium name="The Broad Institute Genome Sequencing Center for Infectious Disease"/>
            <person name="Wu L."/>
            <person name="Ma J."/>
        </authorList>
    </citation>
    <scope>NUCLEOTIDE SEQUENCE [LARGE SCALE GENOMIC DNA]</scope>
    <source>
        <strain evidence="3">IBRC-M 10987</strain>
    </source>
</reference>